<accession>A0ABV8DMW7</accession>
<protein>
    <recommendedName>
        <fullName evidence="3">Polyketide cyclase/dehydrase/lipid transport protein</fullName>
    </recommendedName>
</protein>
<dbReference type="Proteomes" id="UP001595696">
    <property type="component" value="Unassembled WGS sequence"/>
</dbReference>
<dbReference type="EMBL" id="JBHSAX010000003">
    <property type="protein sequence ID" value="MFC3961089.1"/>
    <property type="molecule type" value="Genomic_DNA"/>
</dbReference>
<evidence type="ECO:0000313" key="1">
    <source>
        <dbReference type="EMBL" id="MFC3961089.1"/>
    </source>
</evidence>
<reference evidence="2" key="1">
    <citation type="journal article" date="2019" name="Int. J. Syst. Evol. Microbiol.">
        <title>The Global Catalogue of Microorganisms (GCM) 10K type strain sequencing project: providing services to taxonomists for standard genome sequencing and annotation.</title>
        <authorList>
            <consortium name="The Broad Institute Genomics Platform"/>
            <consortium name="The Broad Institute Genome Sequencing Center for Infectious Disease"/>
            <person name="Wu L."/>
            <person name="Ma J."/>
        </authorList>
    </citation>
    <scope>NUCLEOTIDE SEQUENCE [LARGE SCALE GENOMIC DNA]</scope>
    <source>
        <strain evidence="2">CGMCC 4.7330</strain>
    </source>
</reference>
<name>A0ABV8DMW7_9NOCA</name>
<gene>
    <name evidence="1" type="ORF">ACFO0B_03705</name>
</gene>
<keyword evidence="2" id="KW-1185">Reference proteome</keyword>
<evidence type="ECO:0000313" key="2">
    <source>
        <dbReference type="Proteomes" id="UP001595696"/>
    </source>
</evidence>
<dbReference type="SUPFAM" id="SSF55961">
    <property type="entry name" value="Bet v1-like"/>
    <property type="match status" value="1"/>
</dbReference>
<evidence type="ECO:0008006" key="3">
    <source>
        <dbReference type="Google" id="ProtNLM"/>
    </source>
</evidence>
<organism evidence="1 2">
    <name type="scientific">Nocardia jiangsuensis</name>
    <dbReference type="NCBI Taxonomy" id="1691563"/>
    <lineage>
        <taxon>Bacteria</taxon>
        <taxon>Bacillati</taxon>
        <taxon>Actinomycetota</taxon>
        <taxon>Actinomycetes</taxon>
        <taxon>Mycobacteriales</taxon>
        <taxon>Nocardiaceae</taxon>
        <taxon>Nocardia</taxon>
    </lineage>
</organism>
<proteinExistence type="predicted"/>
<comment type="caution">
    <text evidence="1">The sequence shown here is derived from an EMBL/GenBank/DDBJ whole genome shotgun (WGS) entry which is preliminary data.</text>
</comment>
<dbReference type="RefSeq" id="WP_378610845.1">
    <property type="nucleotide sequence ID" value="NZ_JBHSAX010000003.1"/>
</dbReference>
<sequence length="130" mass="14586">MERLPYIDEHARSFDADPARVWRALLTVVCRDPDDPATVPRGFRLDEADAPRRLALRGRHWFSRYALIFELDDLGPDGTRVRAQTWAEFPGVRGAVYRALVIGSGGHRIVVREMLRRIGAAVPGVPAGRV</sequence>